<name>F4B4V2_ACIHW</name>
<evidence type="ECO:0000313" key="2">
    <source>
        <dbReference type="Proteomes" id="UP000008458"/>
    </source>
</evidence>
<dbReference type="HOGENOM" id="CLU_3194305_0_0_2"/>
<sequence length="45" mass="4964">MQSLLILVKGFRTMEATDQTLDMDCFTDIIITDIAGSGKNLLVCQ</sequence>
<keyword evidence="2" id="KW-1185">Reference proteome</keyword>
<protein>
    <submittedName>
        <fullName evidence="1">Uncharacterized protein</fullName>
    </submittedName>
</protein>
<dbReference type="KEGG" id="aho:Ahos_0225"/>
<dbReference type="Proteomes" id="UP000008458">
    <property type="component" value="Chromosome"/>
</dbReference>
<organism evidence="1 2">
    <name type="scientific">Acidianus hospitalis (strain W1)</name>
    <dbReference type="NCBI Taxonomy" id="933801"/>
    <lineage>
        <taxon>Archaea</taxon>
        <taxon>Thermoproteota</taxon>
        <taxon>Thermoprotei</taxon>
        <taxon>Sulfolobales</taxon>
        <taxon>Sulfolobaceae</taxon>
        <taxon>Acidianus</taxon>
    </lineage>
</organism>
<reference evidence="1 2" key="1">
    <citation type="journal article" date="2011" name="Extremophiles">
        <title>Genomic analysis of Acidianus hospitalis W1 a host for studying crenarchaeal virus and plasmid life cycles.</title>
        <authorList>
            <person name="You X.Y."/>
            <person name="Liu C."/>
            <person name="Wang S.Y."/>
            <person name="Jiang C.Y."/>
            <person name="Shah S.A."/>
            <person name="Prangishvili D."/>
            <person name="She Q."/>
            <person name="Liu S.J."/>
            <person name="Garrett R.A."/>
        </authorList>
    </citation>
    <scope>NUCLEOTIDE SEQUENCE [LARGE SCALE GENOMIC DNA]</scope>
    <source>
        <strain evidence="1 2">W1</strain>
    </source>
</reference>
<dbReference type="EMBL" id="CP002535">
    <property type="protein sequence ID" value="AEE93117.1"/>
    <property type="molecule type" value="Genomic_DNA"/>
</dbReference>
<dbReference type="AlphaFoldDB" id="F4B4V2"/>
<reference key="2">
    <citation type="journal article" date="2011" name="Extremophiles">
        <title>Genomic analyses of Acidianus hospitalis W1 a host for studying crenarchaeal virus and plasmid life cycles.</title>
        <authorList>
            <person name="You X.Y."/>
            <person name="Liu C."/>
            <person name="Wang S.Y."/>
            <person name="Jiang C.Y."/>
            <person name="Shah S.A."/>
            <person name="Prangishvili D."/>
            <person name="Liu S.J."/>
            <person name="Garrett R.A."/>
        </authorList>
    </citation>
    <scope>NUCLEOTIDE SEQUENCE</scope>
    <source>
        <strain>W1</strain>
    </source>
</reference>
<evidence type="ECO:0000313" key="1">
    <source>
        <dbReference type="EMBL" id="AEE93117.1"/>
    </source>
</evidence>
<proteinExistence type="predicted"/>
<gene>
    <name evidence="1" type="ordered locus">Ahos_0225</name>
</gene>
<accession>F4B4V2</accession>